<protein>
    <submittedName>
        <fullName evidence="1">Uncharacterized protein</fullName>
    </submittedName>
</protein>
<proteinExistence type="predicted"/>
<feature type="non-terminal residue" evidence="1">
    <location>
        <position position="34"/>
    </location>
</feature>
<name>A0A3B0R0K2_9ZZZZ</name>
<sequence>MVVAGLEAVTSGKVVAAGEDITDLNEDALARFRL</sequence>
<evidence type="ECO:0000313" key="1">
    <source>
        <dbReference type="EMBL" id="VAV87020.1"/>
    </source>
</evidence>
<dbReference type="EMBL" id="UOEF01000004">
    <property type="protein sequence ID" value="VAV87020.1"/>
    <property type="molecule type" value="Genomic_DNA"/>
</dbReference>
<dbReference type="AlphaFoldDB" id="A0A3B0R0K2"/>
<organism evidence="1">
    <name type="scientific">hydrothermal vent metagenome</name>
    <dbReference type="NCBI Taxonomy" id="652676"/>
    <lineage>
        <taxon>unclassified sequences</taxon>
        <taxon>metagenomes</taxon>
        <taxon>ecological metagenomes</taxon>
    </lineage>
</organism>
<accession>A0A3B0R0K2</accession>
<gene>
    <name evidence="1" type="ORF">MNBD_ALPHA04-470</name>
</gene>
<reference evidence="1" key="1">
    <citation type="submission" date="2018-06" db="EMBL/GenBank/DDBJ databases">
        <authorList>
            <person name="Zhirakovskaya E."/>
        </authorList>
    </citation>
    <scope>NUCLEOTIDE SEQUENCE</scope>
</reference>